<evidence type="ECO:0000313" key="4">
    <source>
        <dbReference type="Proteomes" id="UP000177416"/>
    </source>
</evidence>
<evidence type="ECO:0000259" key="2">
    <source>
        <dbReference type="Pfam" id="PF13635"/>
    </source>
</evidence>
<comment type="caution">
    <text evidence="3">The sequence shown here is derived from an EMBL/GenBank/DDBJ whole genome shotgun (WGS) entry which is preliminary data.</text>
</comment>
<gene>
    <name evidence="3" type="ORF">A2875_01640</name>
</gene>
<dbReference type="InterPro" id="IPR027417">
    <property type="entry name" value="P-loop_NTPase"/>
</dbReference>
<protein>
    <recommendedName>
        <fullName evidence="5">AAA+ ATPase domain-containing protein</fullName>
    </recommendedName>
</protein>
<dbReference type="EMBL" id="MFJJ01000057">
    <property type="protein sequence ID" value="OGG12703.1"/>
    <property type="molecule type" value="Genomic_DNA"/>
</dbReference>
<name>A0A1F5ZK19_9BACT</name>
<evidence type="ECO:0000313" key="3">
    <source>
        <dbReference type="EMBL" id="OGG12703.1"/>
    </source>
</evidence>
<feature type="domain" description="AAA" evidence="1">
    <location>
        <begin position="18"/>
        <end position="138"/>
    </location>
</feature>
<dbReference type="PANTHER" id="PTHR43566:SF1">
    <property type="entry name" value="AAA+ ATPASE DOMAIN-CONTAINING PROTEIN"/>
    <property type="match status" value="1"/>
</dbReference>
<evidence type="ECO:0000259" key="1">
    <source>
        <dbReference type="Pfam" id="PF13173"/>
    </source>
</evidence>
<sequence>MLIRHLDQALWDHFEKYKEILVLLGARQVGKTTIIKRIFPEATYLIVDNEPIKHALERYDPTVYRQLLNADSKWIVIDEIQRLSDPGRAAKIFFDQLPQFKLIITGSSAFNIKNKASESLAGRKIDYYLYPLTLSEYLVQNGLEKTLSLLPIEKMLTGEKAKEVIRPYDHKAILDTILVYGLYPAMQAHPRDSIYLTNLIDSVVFKDLVELSLLENKSAALSLLKLLAYQIGSLVNYADLASKLGIGARTVKRYIELFEQSFIIFIIKPYSSRKRDEISKMPKVYFYDLGLRNALINNFEPISSRGDAGQIFENFIVSELLKYNYYGNFGYSFNYWRTKSGSEIDLVLNKPGHKTVALEIKSKSQRVNQAFVSRYPDSKMIVISRNNYWA</sequence>
<dbReference type="Proteomes" id="UP000177416">
    <property type="component" value="Unassembled WGS sequence"/>
</dbReference>
<evidence type="ECO:0008006" key="5">
    <source>
        <dbReference type="Google" id="ProtNLM"/>
    </source>
</evidence>
<dbReference type="Pfam" id="PF13173">
    <property type="entry name" value="AAA_14"/>
    <property type="match status" value="1"/>
</dbReference>
<dbReference type="InterPro" id="IPR025420">
    <property type="entry name" value="DUF4143"/>
</dbReference>
<accession>A0A1F5ZK19</accession>
<dbReference type="PANTHER" id="PTHR43566">
    <property type="entry name" value="CONSERVED PROTEIN"/>
    <property type="match status" value="1"/>
</dbReference>
<dbReference type="AlphaFoldDB" id="A0A1F5ZK19"/>
<organism evidence="3 4">
    <name type="scientific">Candidatus Gottesmanbacteria bacterium RIFCSPHIGHO2_01_FULL_46_14</name>
    <dbReference type="NCBI Taxonomy" id="1798380"/>
    <lineage>
        <taxon>Bacteria</taxon>
        <taxon>Candidatus Gottesmaniibacteriota</taxon>
    </lineage>
</organism>
<dbReference type="Gene3D" id="3.40.50.300">
    <property type="entry name" value="P-loop containing nucleotide triphosphate hydrolases"/>
    <property type="match status" value="1"/>
</dbReference>
<dbReference type="Pfam" id="PF13635">
    <property type="entry name" value="DUF4143"/>
    <property type="match status" value="1"/>
</dbReference>
<proteinExistence type="predicted"/>
<dbReference type="SUPFAM" id="SSF52540">
    <property type="entry name" value="P-loop containing nucleoside triphosphate hydrolases"/>
    <property type="match status" value="1"/>
</dbReference>
<reference evidence="3 4" key="1">
    <citation type="journal article" date="2016" name="Nat. Commun.">
        <title>Thousands of microbial genomes shed light on interconnected biogeochemical processes in an aquifer system.</title>
        <authorList>
            <person name="Anantharaman K."/>
            <person name="Brown C.T."/>
            <person name="Hug L.A."/>
            <person name="Sharon I."/>
            <person name="Castelle C.J."/>
            <person name="Probst A.J."/>
            <person name="Thomas B.C."/>
            <person name="Singh A."/>
            <person name="Wilkins M.J."/>
            <person name="Karaoz U."/>
            <person name="Brodie E.L."/>
            <person name="Williams K.H."/>
            <person name="Hubbard S.S."/>
            <person name="Banfield J.F."/>
        </authorList>
    </citation>
    <scope>NUCLEOTIDE SEQUENCE [LARGE SCALE GENOMIC DNA]</scope>
</reference>
<dbReference type="InterPro" id="IPR041682">
    <property type="entry name" value="AAA_14"/>
</dbReference>
<feature type="domain" description="DUF4143" evidence="2">
    <location>
        <begin position="206"/>
        <end position="362"/>
    </location>
</feature>